<dbReference type="OrthoDB" id="1248654at2"/>
<evidence type="ECO:0000313" key="1">
    <source>
        <dbReference type="EMBL" id="RBA28667.1"/>
    </source>
</evidence>
<comment type="caution">
    <text evidence="1">The sequence shown here is derived from an EMBL/GenBank/DDBJ whole genome shotgun (WGS) entry which is preliminary data.</text>
</comment>
<evidence type="ECO:0000313" key="2">
    <source>
        <dbReference type="Proteomes" id="UP000253319"/>
    </source>
</evidence>
<dbReference type="RefSeq" id="WP_113988848.1">
    <property type="nucleotide sequence ID" value="NZ_QLST01000006.1"/>
</dbReference>
<dbReference type="AlphaFoldDB" id="A0A365P2B1"/>
<sequence>MKNFILFAAFFISYVSFGQIKVIETIPTIRIGVIGQNDIYIQKKADEYTFFYKNVKQEEAPTLKSFTFKEIDNAFENLHKIIESGFTAEPLLDIKLELPNDFVWIHYSKNFGEVYMQFVTTKKDVFDNGFSKSLNLDQVNKLFGKSSVRVN</sequence>
<keyword evidence="2" id="KW-1185">Reference proteome</keyword>
<accession>A0A365P2B1</accession>
<name>A0A365P2B1_9FLAO</name>
<protein>
    <submittedName>
        <fullName evidence="1">Uncharacterized protein</fullName>
    </submittedName>
</protein>
<organism evidence="1 2">
    <name type="scientific">Flavobacterium tibetense</name>
    <dbReference type="NCBI Taxonomy" id="2233533"/>
    <lineage>
        <taxon>Bacteria</taxon>
        <taxon>Pseudomonadati</taxon>
        <taxon>Bacteroidota</taxon>
        <taxon>Flavobacteriia</taxon>
        <taxon>Flavobacteriales</taxon>
        <taxon>Flavobacteriaceae</taxon>
        <taxon>Flavobacterium</taxon>
    </lineage>
</organism>
<reference evidence="1 2" key="1">
    <citation type="submission" date="2018-06" db="EMBL/GenBank/DDBJ databases">
        <title>Flavobacterium tibetense sp. nov., isolated from a wetland YonghuCo on Tibetan Plateau.</title>
        <authorList>
            <person name="Xing P."/>
            <person name="Phurbu D."/>
            <person name="Lu H."/>
        </authorList>
    </citation>
    <scope>NUCLEOTIDE SEQUENCE [LARGE SCALE GENOMIC DNA]</scope>
    <source>
        <strain evidence="1 2">YH5</strain>
    </source>
</reference>
<dbReference type="EMBL" id="QLST01000006">
    <property type="protein sequence ID" value="RBA28667.1"/>
    <property type="molecule type" value="Genomic_DNA"/>
</dbReference>
<dbReference type="Proteomes" id="UP000253319">
    <property type="component" value="Unassembled WGS sequence"/>
</dbReference>
<proteinExistence type="predicted"/>
<gene>
    <name evidence="1" type="ORF">DPN68_06550</name>
</gene>